<evidence type="ECO:0000313" key="4">
    <source>
        <dbReference type="Proteomes" id="UP000005324"/>
    </source>
</evidence>
<dbReference type="OrthoDB" id="7306245at2"/>
<dbReference type="Proteomes" id="UP000005324">
    <property type="component" value="Unassembled WGS sequence"/>
</dbReference>
<dbReference type="EMBL" id="ADVL01000620">
    <property type="protein sequence ID" value="EFH10881.1"/>
    <property type="molecule type" value="Genomic_DNA"/>
</dbReference>
<proteinExistence type="predicted"/>
<keyword evidence="2" id="KW-1133">Transmembrane helix</keyword>
<sequence length="108" mass="10835">MAERYAANSDLLRQDINRGSTGDKVNFTDPAAAPLGADDEAAGTPPSAEAVRLARQLENTTSGEAMGLARGGSVKNSIGPSGRSRVGLGLLIAGAVMIALVAAALMIG</sequence>
<name>D5RP84_9PROT</name>
<comment type="caution">
    <text evidence="3">The sequence shown here is derived from an EMBL/GenBank/DDBJ whole genome shotgun (WGS) entry which is preliminary data.</text>
</comment>
<keyword evidence="2" id="KW-0472">Membrane</keyword>
<feature type="transmembrane region" description="Helical" evidence="2">
    <location>
        <begin position="86"/>
        <end position="107"/>
    </location>
</feature>
<evidence type="ECO:0000313" key="3">
    <source>
        <dbReference type="EMBL" id="EFH10881.1"/>
    </source>
</evidence>
<reference evidence="3 4" key="1">
    <citation type="submission" date="2010-04" db="EMBL/GenBank/DDBJ databases">
        <authorList>
            <person name="Qin X."/>
            <person name="Bachman B."/>
            <person name="Battles P."/>
            <person name="Bell A."/>
            <person name="Bess C."/>
            <person name="Bickham C."/>
            <person name="Chaboub L."/>
            <person name="Chen D."/>
            <person name="Coyle M."/>
            <person name="Deiros D.R."/>
            <person name="Dinh H."/>
            <person name="Forbes L."/>
            <person name="Fowler G."/>
            <person name="Francisco L."/>
            <person name="Fu Q."/>
            <person name="Gubbala S."/>
            <person name="Hale W."/>
            <person name="Han Y."/>
            <person name="Hemphill L."/>
            <person name="Highlander S.K."/>
            <person name="Hirani K."/>
            <person name="Hogues M."/>
            <person name="Jackson L."/>
            <person name="Jakkamsetti A."/>
            <person name="Javaid M."/>
            <person name="Jiang H."/>
            <person name="Korchina V."/>
            <person name="Kovar C."/>
            <person name="Lara F."/>
            <person name="Lee S."/>
            <person name="Mata R."/>
            <person name="Mathew T."/>
            <person name="Moen C."/>
            <person name="Morales K."/>
            <person name="Munidasa M."/>
            <person name="Nazareth L."/>
            <person name="Ngo R."/>
            <person name="Nguyen L."/>
            <person name="Okwuonu G."/>
            <person name="Ongeri F."/>
            <person name="Patil S."/>
            <person name="Petrosino J."/>
            <person name="Pham C."/>
            <person name="Pham P."/>
            <person name="Pu L.-L."/>
            <person name="Puazo M."/>
            <person name="Raj R."/>
            <person name="Reid J."/>
            <person name="Rouhana J."/>
            <person name="Saada N."/>
            <person name="Shang Y."/>
            <person name="Simmons D."/>
            <person name="Thornton R."/>
            <person name="Warren J."/>
            <person name="Weissenberger G."/>
            <person name="Zhang J."/>
            <person name="Zhang L."/>
            <person name="Zhou C."/>
            <person name="Zhu D."/>
            <person name="Muzny D."/>
            <person name="Worley K."/>
            <person name="Gibbs R."/>
        </authorList>
    </citation>
    <scope>NUCLEOTIDE SEQUENCE [LARGE SCALE GENOMIC DNA]</scope>
    <source>
        <strain evidence="3 4">ATCC 49957</strain>
    </source>
</reference>
<gene>
    <name evidence="3" type="ORF">HMPREF0731_2895</name>
</gene>
<keyword evidence="4" id="KW-1185">Reference proteome</keyword>
<evidence type="ECO:0000256" key="1">
    <source>
        <dbReference type="SAM" id="MobiDB-lite"/>
    </source>
</evidence>
<feature type="region of interest" description="Disordered" evidence="1">
    <location>
        <begin position="1"/>
        <end position="47"/>
    </location>
</feature>
<organism evidence="3 4">
    <name type="scientific">Pseudoroseomonas cervicalis ATCC 49957</name>
    <dbReference type="NCBI Taxonomy" id="525371"/>
    <lineage>
        <taxon>Bacteria</taxon>
        <taxon>Pseudomonadati</taxon>
        <taxon>Pseudomonadota</taxon>
        <taxon>Alphaproteobacteria</taxon>
        <taxon>Acetobacterales</taxon>
        <taxon>Roseomonadaceae</taxon>
        <taxon>Roseomonas</taxon>
    </lineage>
</organism>
<protein>
    <submittedName>
        <fullName evidence="3">Uncharacterized protein</fullName>
    </submittedName>
</protein>
<keyword evidence="2" id="KW-0812">Transmembrane</keyword>
<accession>D5RP84</accession>
<evidence type="ECO:0000256" key="2">
    <source>
        <dbReference type="SAM" id="Phobius"/>
    </source>
</evidence>
<dbReference type="AlphaFoldDB" id="D5RP84"/>
<dbReference type="RefSeq" id="WP_007001926.1">
    <property type="nucleotide sequence ID" value="NZ_GG770777.1"/>
</dbReference>
<dbReference type="HOGENOM" id="CLU_145409_1_0_5"/>